<dbReference type="AlphaFoldDB" id="A0A384JV23"/>
<feature type="region of interest" description="Disordered" evidence="1">
    <location>
        <begin position="464"/>
        <end position="490"/>
    </location>
</feature>
<accession>A0A384JV23</accession>
<dbReference type="InterPro" id="IPR016181">
    <property type="entry name" value="Acyl_CoA_acyltransferase"/>
</dbReference>
<proteinExistence type="predicted"/>
<reference evidence="2 3" key="1">
    <citation type="journal article" date="2011" name="PLoS Genet.">
        <title>Genomic analysis of the necrotrophic fungal pathogens Sclerotinia sclerotiorum and Botrytis cinerea.</title>
        <authorList>
            <person name="Amselem J."/>
            <person name="Cuomo C.A."/>
            <person name="van Kan J.A."/>
            <person name="Viaud M."/>
            <person name="Benito E.P."/>
            <person name="Couloux A."/>
            <person name="Coutinho P.M."/>
            <person name="de Vries R.P."/>
            <person name="Dyer P.S."/>
            <person name="Fillinger S."/>
            <person name="Fournier E."/>
            <person name="Gout L."/>
            <person name="Hahn M."/>
            <person name="Kohn L."/>
            <person name="Lapalu N."/>
            <person name="Plummer K.M."/>
            <person name="Pradier J.M."/>
            <person name="Quevillon E."/>
            <person name="Sharon A."/>
            <person name="Simon A."/>
            <person name="ten Have A."/>
            <person name="Tudzynski B."/>
            <person name="Tudzynski P."/>
            <person name="Wincker P."/>
            <person name="Andrew M."/>
            <person name="Anthouard V."/>
            <person name="Beever R.E."/>
            <person name="Beffa R."/>
            <person name="Benoit I."/>
            <person name="Bouzid O."/>
            <person name="Brault B."/>
            <person name="Chen Z."/>
            <person name="Choquer M."/>
            <person name="Collemare J."/>
            <person name="Cotton P."/>
            <person name="Danchin E.G."/>
            <person name="Da Silva C."/>
            <person name="Gautier A."/>
            <person name="Giraud C."/>
            <person name="Giraud T."/>
            <person name="Gonzalez C."/>
            <person name="Grossetete S."/>
            <person name="Guldener U."/>
            <person name="Henrissat B."/>
            <person name="Howlett B.J."/>
            <person name="Kodira C."/>
            <person name="Kretschmer M."/>
            <person name="Lappartient A."/>
            <person name="Leroch M."/>
            <person name="Levis C."/>
            <person name="Mauceli E."/>
            <person name="Neuveglise C."/>
            <person name="Oeser B."/>
            <person name="Pearson M."/>
            <person name="Poulain J."/>
            <person name="Poussereau N."/>
            <person name="Quesneville H."/>
            <person name="Rascle C."/>
            <person name="Schumacher J."/>
            <person name="Segurens B."/>
            <person name="Sexton A."/>
            <person name="Silva E."/>
            <person name="Sirven C."/>
            <person name="Soanes D.M."/>
            <person name="Talbot N.J."/>
            <person name="Templeton M."/>
            <person name="Yandava C."/>
            <person name="Yarden O."/>
            <person name="Zeng Q."/>
            <person name="Rollins J.A."/>
            <person name="Lebrun M.H."/>
            <person name="Dickman M."/>
        </authorList>
    </citation>
    <scope>NUCLEOTIDE SEQUENCE [LARGE SCALE GENOMIC DNA]</scope>
    <source>
        <strain evidence="2 3">B05.10</strain>
    </source>
</reference>
<evidence type="ECO:0000256" key="1">
    <source>
        <dbReference type="SAM" id="MobiDB-lite"/>
    </source>
</evidence>
<keyword evidence="3" id="KW-1185">Reference proteome</keyword>
<organism evidence="2 3">
    <name type="scientific">Botryotinia fuckeliana (strain B05.10)</name>
    <name type="common">Noble rot fungus</name>
    <name type="synonym">Botrytis cinerea</name>
    <dbReference type="NCBI Taxonomy" id="332648"/>
    <lineage>
        <taxon>Eukaryota</taxon>
        <taxon>Fungi</taxon>
        <taxon>Dikarya</taxon>
        <taxon>Ascomycota</taxon>
        <taxon>Pezizomycotina</taxon>
        <taxon>Leotiomycetes</taxon>
        <taxon>Helotiales</taxon>
        <taxon>Sclerotiniaceae</taxon>
        <taxon>Botrytis</taxon>
    </lineage>
</organism>
<dbReference type="GeneID" id="5438077"/>
<gene>
    <name evidence="2" type="ORF">BCIN_10g04040</name>
</gene>
<dbReference type="SUPFAM" id="SSF55729">
    <property type="entry name" value="Acyl-CoA N-acyltransferases (Nat)"/>
    <property type="match status" value="1"/>
</dbReference>
<dbReference type="VEuPathDB" id="FungiDB:Bcin10g04040"/>
<feature type="compositionally biased region" description="Polar residues" evidence="1">
    <location>
        <begin position="393"/>
        <end position="413"/>
    </location>
</feature>
<protein>
    <recommendedName>
        <fullName evidence="4">N-acetyltransferase domain-containing protein</fullName>
    </recommendedName>
</protein>
<reference evidence="2 3" key="3">
    <citation type="journal article" date="2017" name="Mol. Plant Pathol.">
        <title>A gapless genome sequence of the fungus Botrytis cinerea.</title>
        <authorList>
            <person name="Van Kan J.A."/>
            <person name="Stassen J.H."/>
            <person name="Mosbach A."/>
            <person name="Van Der Lee T.A."/>
            <person name="Faino L."/>
            <person name="Farmer A.D."/>
            <person name="Papasotiriou D.G."/>
            <person name="Zhou S."/>
            <person name="Seidl M.F."/>
            <person name="Cottam E."/>
            <person name="Edel D."/>
            <person name="Hahn M."/>
            <person name="Schwartz D.C."/>
            <person name="Dietrich R.A."/>
            <person name="Widdison S."/>
            <person name="Scalliet G."/>
        </authorList>
    </citation>
    <scope>NUCLEOTIDE SEQUENCE [LARGE SCALE GENOMIC DNA]</scope>
    <source>
        <strain evidence="2 3">B05.10</strain>
    </source>
</reference>
<evidence type="ECO:0008006" key="4">
    <source>
        <dbReference type="Google" id="ProtNLM"/>
    </source>
</evidence>
<dbReference type="OrthoDB" id="2129362at2759"/>
<evidence type="ECO:0000313" key="2">
    <source>
        <dbReference type="EMBL" id="ATZ54398.1"/>
    </source>
</evidence>
<feature type="compositionally biased region" description="Polar residues" evidence="1">
    <location>
        <begin position="360"/>
        <end position="373"/>
    </location>
</feature>
<dbReference type="KEGG" id="bfu:BCIN_10g04040"/>
<dbReference type="EMBL" id="CP009814">
    <property type="protein sequence ID" value="ATZ54398.1"/>
    <property type="molecule type" value="Genomic_DNA"/>
</dbReference>
<dbReference type="Gene3D" id="3.40.630.30">
    <property type="match status" value="1"/>
</dbReference>
<reference evidence="2 3" key="2">
    <citation type="journal article" date="2012" name="Eukaryot. Cell">
        <title>Genome update of Botrytis cinerea strains B05.10 and T4.</title>
        <authorList>
            <person name="Staats M."/>
            <person name="van Kan J.A."/>
        </authorList>
    </citation>
    <scope>NUCLEOTIDE SEQUENCE [LARGE SCALE GENOMIC DNA]</scope>
    <source>
        <strain evidence="2 3">B05.10</strain>
    </source>
</reference>
<feature type="region of interest" description="Disordered" evidence="1">
    <location>
        <begin position="355"/>
        <end position="425"/>
    </location>
</feature>
<feature type="compositionally biased region" description="Low complexity" evidence="1">
    <location>
        <begin position="374"/>
        <end position="388"/>
    </location>
</feature>
<evidence type="ECO:0000313" key="3">
    <source>
        <dbReference type="Proteomes" id="UP000001798"/>
    </source>
</evidence>
<name>A0A384JV23_BOTFB</name>
<dbReference type="RefSeq" id="XP_024551394.1">
    <property type="nucleotide sequence ID" value="XM_024695600.1"/>
</dbReference>
<sequence length="1010" mass="111408">MENPSKIIVSTERDEEFEKARIKRLRGDCEQDFLAFKDEVLEIAGKVNGLGSSRFAVGHQKFYQVTPGGPRNLDLDDNSLCRQTPPPPPNTAKMSVLTGNKDLASHLSKSGGLKNSRFSPRVDDNVTNRFYSQSGSGESALKANAVISTSTELKSRSTSLCGSAKSFTPRALEESPSSGSGGVSLALCSNTVVKDFVVKKPTPEKLIEQRLLADFHKRMGKSQSFNSPKVDSANGFIMASVLSSVTMVPDAEEATTVNEKNSIASQELFVDIDSVAASSIPAAHITSSPVQASVSGSTGSESCPLTTLSQKVISGRPLMKDNEFMRLLLKDKQEKDLKRQSVAAKQLTTQKEDFKVNIQRVESGTTPPSLQPRTSTNGGVNSNNNNTSEHNLESPNTENSAFPQKQNSYTKMSNKPLIPAPVNPWTTAKLTQGKTLSKTDEDFQTFIANKAAAAAEVRAQQQQQVVTQPISSKPAPRKQTQAEENKEKRKLAAGTADFSVLLARRFADPPIIKKENIFNKNPFAEKVISAMSTLDDNHANTVSSLAALKGESSQNKISHVAVHSFAPKEQKASILTNTQVNDPLNGKLTDNVNQADSLVSSPPFWSISSFSDIGDKLEKAEIGTESKEGVRLSETKDANLILRDWDGSWCTPPIWEERGAFDSAYIPSYIHEWSNNVSPVQPVTIAIDTSAEGFRSGEYHVNNVILSKAPCHEPTIPDILNASNEQKRLHQTAAKDVAAYFKDVERVRKAQEKSVIASNSHYEQQMAKDPEPNSSAPKIEIYLRPATEADAKHVLETYNHYIRESYIPEDQEEVTENDILYLIKVTKKDKLPFVVAVKGCIPAKSANPKVKTKLPQYENIVGFGYTETRGCGLTGKSDGRSRFTHNMHFYVHPEYIRKGIGGCVLDRLLVVSSRAWSSHGGYNWLNPDNDPAYGHGCGARCHQLIIEVPVKKDDLNYEWMKKFLRSFWFVDETRFISVGRTSVLKSPVEWLDVVHFQKEVEHSGEFTHMV</sequence>
<dbReference type="Proteomes" id="UP000001798">
    <property type="component" value="Chromosome 10"/>
</dbReference>